<dbReference type="EC" id="3.2.1.52" evidence="3"/>
<protein>
    <recommendedName>
        <fullName evidence="3">beta-N-acetylhexosaminidase</fullName>
        <ecNumber evidence="3">3.2.1.52</ecNumber>
    </recommendedName>
</protein>
<gene>
    <name evidence="9" type="ORF">M9Y10_010555</name>
</gene>
<feature type="domain" description="Beta-hexosaminidase bacterial type N-terminal" evidence="8">
    <location>
        <begin position="13"/>
        <end position="131"/>
    </location>
</feature>
<feature type="signal peptide" evidence="6">
    <location>
        <begin position="1"/>
        <end position="22"/>
    </location>
</feature>
<dbReference type="Pfam" id="PF00728">
    <property type="entry name" value="Glyco_hydro_20"/>
    <property type="match status" value="1"/>
</dbReference>
<dbReference type="PANTHER" id="PTHR22600:SF57">
    <property type="entry name" value="BETA-N-ACETYLHEXOSAMINIDASE"/>
    <property type="match status" value="1"/>
</dbReference>
<comment type="catalytic activity">
    <reaction evidence="1">
        <text>Hydrolysis of terminal non-reducing N-acetyl-D-hexosamine residues in N-acetyl-beta-D-hexosaminides.</text>
        <dbReference type="EC" id="3.2.1.52"/>
    </reaction>
</comment>
<evidence type="ECO:0000256" key="4">
    <source>
        <dbReference type="ARBA" id="ARBA00022801"/>
    </source>
</evidence>
<reference evidence="9 10" key="1">
    <citation type="submission" date="2024-04" db="EMBL/GenBank/DDBJ databases">
        <title>Tritrichomonas musculus Genome.</title>
        <authorList>
            <person name="Alves-Ferreira E."/>
            <person name="Grigg M."/>
            <person name="Lorenzi H."/>
            <person name="Galac M."/>
        </authorList>
    </citation>
    <scope>NUCLEOTIDE SEQUENCE [LARGE SCALE GENOMIC DNA]</scope>
    <source>
        <strain evidence="9 10">EAF2021</strain>
    </source>
</reference>
<proteinExistence type="inferred from homology"/>
<dbReference type="Pfam" id="PF02838">
    <property type="entry name" value="Glyco_hydro_20b"/>
    <property type="match status" value="1"/>
</dbReference>
<sequence>MLYIFLSLALSKIAIVPYPVSLTEIENEYWILIPGMQIGYEDSLSSFGKELANFISDSLYTPTGIRLSVVQSNDVKLGIQLSSSSDDEYHLLMDSNIVKICGKNRELLFNGFQTLLQLLPAQIYSNKTITDTVIWQSPCVIVHDKPRFQWRGLMVDISRRFFDVDTIKSIIDGMSHFKLNVLHLHITDDQGWRIEMAKYPNLTTIGSYREASPKKYDRSHTDGIPYGPFYYSISEFRDLIEYSKQRSVTIVPEIEMPGHSLCLLSCFPQYSCTGGPFKPKCLWGPDQEIICAGNDEAISFLEGLLDDILDIFDSVFIHCGGDEVIKTRWQRCTKCSQRMKDNGLLTYDQLQGWFTAHFSSYLARKGRRLIGWDEILDSEYELPKSTVVMTWNGLEVGLKAARLGLDVILSPSPYLYLDYYQFAAAEQYEYFGSFLNCYKIHSYDPLSGLEEQYHKHILGVQGNIWSAYIWSRDELQYKTFPRCLSVAEIAWSEVDNKNWLRFLNQYANHENDVLHYLGVVDAGMQYGNIGSWKKGDLTENKWILCEFPVDNCLNAKGHIEAAFINKGGESDCHVKNVKFLFDSVVVAEDDHESVVSDDFDQNPFYTFNTSQNPNGKISIQCEMMCIDGDDCEGLIYVYAVEKK</sequence>
<dbReference type="EMBL" id="JAPFFF010000016">
    <property type="protein sequence ID" value="KAK8865026.1"/>
    <property type="molecule type" value="Genomic_DNA"/>
</dbReference>
<evidence type="ECO:0000259" key="7">
    <source>
        <dbReference type="Pfam" id="PF00728"/>
    </source>
</evidence>
<dbReference type="Gene3D" id="3.30.379.10">
    <property type="entry name" value="Chitobiase/beta-hexosaminidase domain 2-like"/>
    <property type="match status" value="1"/>
</dbReference>
<dbReference type="Proteomes" id="UP001470230">
    <property type="component" value="Unassembled WGS sequence"/>
</dbReference>
<evidence type="ECO:0000256" key="1">
    <source>
        <dbReference type="ARBA" id="ARBA00001231"/>
    </source>
</evidence>
<keyword evidence="4" id="KW-0378">Hydrolase</keyword>
<keyword evidence="6" id="KW-0732">Signal</keyword>
<dbReference type="InterPro" id="IPR029018">
    <property type="entry name" value="Hex-like_dom2"/>
</dbReference>
<dbReference type="PANTHER" id="PTHR22600">
    <property type="entry name" value="BETA-HEXOSAMINIDASE"/>
    <property type="match status" value="1"/>
</dbReference>
<dbReference type="InterPro" id="IPR015883">
    <property type="entry name" value="Glyco_hydro_20_cat"/>
</dbReference>
<dbReference type="PRINTS" id="PR00738">
    <property type="entry name" value="GLHYDRLASE20"/>
</dbReference>
<dbReference type="CDD" id="cd06563">
    <property type="entry name" value="GH20_chitobiase-like"/>
    <property type="match status" value="1"/>
</dbReference>
<evidence type="ECO:0000256" key="3">
    <source>
        <dbReference type="ARBA" id="ARBA00012663"/>
    </source>
</evidence>
<dbReference type="InterPro" id="IPR017853">
    <property type="entry name" value="GH"/>
</dbReference>
<evidence type="ECO:0000313" key="10">
    <source>
        <dbReference type="Proteomes" id="UP001470230"/>
    </source>
</evidence>
<name>A0ABR2IL27_9EUKA</name>
<evidence type="ECO:0000256" key="5">
    <source>
        <dbReference type="ARBA" id="ARBA00023295"/>
    </source>
</evidence>
<evidence type="ECO:0000256" key="2">
    <source>
        <dbReference type="ARBA" id="ARBA00006285"/>
    </source>
</evidence>
<comment type="similarity">
    <text evidence="2">Belongs to the glycosyl hydrolase 20 family.</text>
</comment>
<accession>A0ABR2IL27</accession>
<comment type="caution">
    <text evidence="9">The sequence shown here is derived from an EMBL/GenBank/DDBJ whole genome shotgun (WGS) entry which is preliminary data.</text>
</comment>
<organism evidence="9 10">
    <name type="scientific">Tritrichomonas musculus</name>
    <dbReference type="NCBI Taxonomy" id="1915356"/>
    <lineage>
        <taxon>Eukaryota</taxon>
        <taxon>Metamonada</taxon>
        <taxon>Parabasalia</taxon>
        <taxon>Tritrichomonadida</taxon>
        <taxon>Tritrichomonadidae</taxon>
        <taxon>Tritrichomonas</taxon>
    </lineage>
</organism>
<feature type="chain" id="PRO_5046499034" description="beta-N-acetylhexosaminidase" evidence="6">
    <location>
        <begin position="23"/>
        <end position="643"/>
    </location>
</feature>
<dbReference type="SUPFAM" id="SSF51445">
    <property type="entry name" value="(Trans)glycosidases"/>
    <property type="match status" value="1"/>
</dbReference>
<dbReference type="Gene3D" id="3.20.20.80">
    <property type="entry name" value="Glycosidases"/>
    <property type="match status" value="1"/>
</dbReference>
<dbReference type="InterPro" id="IPR015882">
    <property type="entry name" value="HEX_bac_N"/>
</dbReference>
<keyword evidence="5" id="KW-0326">Glycosidase</keyword>
<evidence type="ECO:0000256" key="6">
    <source>
        <dbReference type="SAM" id="SignalP"/>
    </source>
</evidence>
<dbReference type="SUPFAM" id="SSF55545">
    <property type="entry name" value="beta-N-acetylhexosaminidase-like domain"/>
    <property type="match status" value="1"/>
</dbReference>
<evidence type="ECO:0000259" key="8">
    <source>
        <dbReference type="Pfam" id="PF02838"/>
    </source>
</evidence>
<dbReference type="InterPro" id="IPR025705">
    <property type="entry name" value="Beta_hexosaminidase_sua/sub"/>
</dbReference>
<evidence type="ECO:0000313" key="9">
    <source>
        <dbReference type="EMBL" id="KAK8865026.1"/>
    </source>
</evidence>
<feature type="domain" description="Glycoside hydrolase family 20 catalytic" evidence="7">
    <location>
        <begin position="148"/>
        <end position="493"/>
    </location>
</feature>
<keyword evidence="10" id="KW-1185">Reference proteome</keyword>